<dbReference type="Proteomes" id="UP000012160">
    <property type="component" value="Unassembled WGS sequence"/>
</dbReference>
<dbReference type="EMBL" id="AHOQ02000051">
    <property type="protein sequence ID" value="EMO43417.1"/>
    <property type="molecule type" value="Genomic_DNA"/>
</dbReference>
<name>M6UEB2_9LEPT</name>
<dbReference type="AlphaFoldDB" id="M6UEB2"/>
<proteinExistence type="predicted"/>
<protein>
    <submittedName>
        <fullName evidence="1">Uncharacterized protein</fullName>
    </submittedName>
</protein>
<sequence length="85" mass="9832">METIVRILFLRCQSFSGVLKKERISVVGGGRNSGERYSREKCPWHWGDVSPSLQSRRSRAFCLRGIVLWELPGPYFCEVDELIRS</sequence>
<evidence type="ECO:0000313" key="2">
    <source>
        <dbReference type="Proteomes" id="UP000012160"/>
    </source>
</evidence>
<evidence type="ECO:0000313" key="1">
    <source>
        <dbReference type="EMBL" id="EMO43417.1"/>
    </source>
</evidence>
<reference evidence="1 2" key="1">
    <citation type="submission" date="2013-01" db="EMBL/GenBank/DDBJ databases">
        <authorList>
            <person name="Harkins D.M."/>
            <person name="Durkin A.S."/>
            <person name="Brinkac L.M."/>
            <person name="Haft D.H."/>
            <person name="Selengut J.D."/>
            <person name="Sanka R."/>
            <person name="DePew J."/>
            <person name="Purushe J."/>
            <person name="Matthias M.A."/>
            <person name="Vinetz J.M."/>
            <person name="Sutton G.G."/>
            <person name="Nierman W.C."/>
            <person name="Fouts D.E."/>
        </authorList>
    </citation>
    <scope>NUCLEOTIDE SEQUENCE [LARGE SCALE GENOMIC DNA]</scope>
    <source>
        <strain evidence="1 2">ZUN179</strain>
    </source>
</reference>
<gene>
    <name evidence="1" type="ORF">LEP1GSC187_2577</name>
</gene>
<comment type="caution">
    <text evidence="1">The sequence shown here is derived from an EMBL/GenBank/DDBJ whole genome shotgun (WGS) entry which is preliminary data.</text>
</comment>
<organism evidence="1 2">
    <name type="scientific">Leptospira santarosai str. ZUN179</name>
    <dbReference type="NCBI Taxonomy" id="1049985"/>
    <lineage>
        <taxon>Bacteria</taxon>
        <taxon>Pseudomonadati</taxon>
        <taxon>Spirochaetota</taxon>
        <taxon>Spirochaetia</taxon>
        <taxon>Leptospirales</taxon>
        <taxon>Leptospiraceae</taxon>
        <taxon>Leptospira</taxon>
    </lineage>
</organism>
<accession>M6UEB2</accession>